<keyword evidence="2" id="KW-1185">Reference proteome</keyword>
<dbReference type="EMBL" id="QEKW01000004">
    <property type="protein sequence ID" value="PVZ11039.1"/>
    <property type="molecule type" value="Genomic_DNA"/>
</dbReference>
<dbReference type="NCBIfam" id="TIGR02678">
    <property type="entry name" value="TIGR02678 family protein"/>
    <property type="match status" value="1"/>
</dbReference>
<comment type="caution">
    <text evidence="1">The sequence shown here is derived from an EMBL/GenBank/DDBJ whole genome shotgun (WGS) entry which is preliminary data.</text>
</comment>
<dbReference type="Pfam" id="PF09661">
    <property type="entry name" value="DUF2398"/>
    <property type="match status" value="1"/>
</dbReference>
<protein>
    <submittedName>
        <fullName evidence="1">Uncharacterized protein (TIGR02678 family)</fullName>
    </submittedName>
</protein>
<dbReference type="AlphaFoldDB" id="A0A2U1FFV6"/>
<dbReference type="InterPro" id="IPR013494">
    <property type="entry name" value="CHP02678"/>
</dbReference>
<evidence type="ECO:0000313" key="1">
    <source>
        <dbReference type="EMBL" id="PVZ11039.1"/>
    </source>
</evidence>
<dbReference type="OrthoDB" id="188354at2"/>
<evidence type="ECO:0000313" key="2">
    <source>
        <dbReference type="Proteomes" id="UP000245639"/>
    </source>
</evidence>
<accession>A0A2U1FFV6</accession>
<sequence length="416" mass="45915">MNAPARPDKADLANQLVRAEKDEVARGIRRLLGTPIVHEAHDPEAFALLRARRDPLAKWFEYYCGWTLTVEPRLGYARLAKVRADADGRRPARRERSGRAPFDRRRYTLLCVVAAELLATPITTIGLLATRVERATAVDPVVPDFDTAKRSERLAYVDVLRHLERMRALEVQDGSTEAYVESAEAKVLYRVDATLLLRLLAGPTGPSAIAPPPEEIGERFDALLTRLTHEPRYGGGDRSEAQHTLRLRHAVFRRLLDDPVVHRDELTDAELGYLTSPTGRRLLRDAAEQAGMVIEERAEGWLLVDPDGVATDTRFPDEGHAGVAALVLLDVLLAAPGGLTDEQLVVEAEGVLRREPRWAQAYRTDDGAARLAADAVEVLASFGLARREHGLVEARPAAARYALTGVTTRSPGKDPR</sequence>
<organism evidence="1 2">
    <name type="scientific">Actinomycetospora cinnamomea</name>
    <dbReference type="NCBI Taxonomy" id="663609"/>
    <lineage>
        <taxon>Bacteria</taxon>
        <taxon>Bacillati</taxon>
        <taxon>Actinomycetota</taxon>
        <taxon>Actinomycetes</taxon>
        <taxon>Pseudonocardiales</taxon>
        <taxon>Pseudonocardiaceae</taxon>
        <taxon>Actinomycetospora</taxon>
    </lineage>
</organism>
<dbReference type="RefSeq" id="WP_116708045.1">
    <property type="nucleotide sequence ID" value="NZ_QEKW01000004.1"/>
</dbReference>
<dbReference type="Proteomes" id="UP000245639">
    <property type="component" value="Unassembled WGS sequence"/>
</dbReference>
<gene>
    <name evidence="1" type="ORF">C8D89_104253</name>
</gene>
<reference evidence="1 2" key="1">
    <citation type="submission" date="2018-04" db="EMBL/GenBank/DDBJ databases">
        <title>Genomic Encyclopedia of Type Strains, Phase IV (KMG-IV): sequencing the most valuable type-strain genomes for metagenomic binning, comparative biology and taxonomic classification.</title>
        <authorList>
            <person name="Goeker M."/>
        </authorList>
    </citation>
    <scope>NUCLEOTIDE SEQUENCE [LARGE SCALE GENOMIC DNA]</scope>
    <source>
        <strain evidence="1 2">DSM 45771</strain>
    </source>
</reference>
<name>A0A2U1FFV6_9PSEU</name>
<proteinExistence type="predicted"/>